<keyword evidence="2" id="KW-1185">Reference proteome</keyword>
<sequence length="204" mass="23045">MRNIKLGVVLNGPPGCGKDTIANQIVELGAFRKHQFKDALYAHTAKHFEIDLDKFIHFASDRVLKDSKSLAGLGGRTPRQALIYVSEEIYKPRYGSDYFGKVEVNRVETLCGHMDSDVNVIYPDGGFADELQCINSCYDGVLVIRLHRDGFDFKGDSRSYIELPDTEKRKSIDVDLTDGEINIGVHIVRSAIKQYRETLRYVSQ</sequence>
<reference evidence="1 2" key="1">
    <citation type="submission" date="2020-03" db="EMBL/GenBank/DDBJ databases">
        <title>Complete genome sequence of Pantoea agglomerans bacteriophage vB_PagM_SSEM1.</title>
        <authorList>
            <person name="Truncaite L."/>
            <person name="Alijosius L."/>
            <person name="Petrauskaite E."/>
            <person name="Simoliunas E."/>
        </authorList>
    </citation>
    <scope>NUCLEOTIDE SEQUENCE [LARGE SCALE GENOMIC DNA]</scope>
</reference>
<evidence type="ECO:0000313" key="1">
    <source>
        <dbReference type="EMBL" id="QIS79312.1"/>
    </source>
</evidence>
<evidence type="ECO:0000313" key="2">
    <source>
        <dbReference type="Proteomes" id="UP000502959"/>
    </source>
</evidence>
<dbReference type="Proteomes" id="UP000502959">
    <property type="component" value="Segment"/>
</dbReference>
<proteinExistence type="predicted"/>
<dbReference type="EMBL" id="MT230534">
    <property type="protein sequence ID" value="QIS79312.1"/>
    <property type="molecule type" value="Genomic_DNA"/>
</dbReference>
<organism evidence="1 2">
    <name type="scientific">Pantoea phage vB_PagM_SSEM1</name>
    <dbReference type="NCBI Taxonomy" id="2721760"/>
    <lineage>
        <taxon>Viruses</taxon>
        <taxon>Duplodnaviria</taxon>
        <taxon>Heunggongvirae</taxon>
        <taxon>Uroviricota</taxon>
        <taxon>Caudoviricetes</taxon>
        <taxon>Chaseviridae</taxon>
        <taxon>Cleopatravirinae</taxon>
        <taxon>Loessnervirus</taxon>
        <taxon>Loessnervirus SSEM1</taxon>
    </lineage>
</organism>
<keyword evidence="1" id="KW-0808">Transferase</keyword>
<accession>A0A6H0DBI3</accession>
<gene>
    <name evidence="1" type="ORF">SSEM1_gp62</name>
</gene>
<dbReference type="InterPro" id="IPR027417">
    <property type="entry name" value="P-loop_NTPase"/>
</dbReference>
<keyword evidence="1" id="KW-0418">Kinase</keyword>
<dbReference type="GO" id="GO:0016301">
    <property type="term" value="F:kinase activity"/>
    <property type="evidence" value="ECO:0007669"/>
    <property type="project" value="UniProtKB-KW"/>
</dbReference>
<dbReference type="Gene3D" id="3.40.50.300">
    <property type="entry name" value="P-loop containing nucleotide triphosphate hydrolases"/>
    <property type="match status" value="1"/>
</dbReference>
<name>A0A6H0DBI3_9CAUD</name>
<protein>
    <submittedName>
        <fullName evidence="1">Putative deoxynucleoside monophosphate kinase</fullName>
    </submittedName>
</protein>